<dbReference type="NCBIfam" id="TIGR04316">
    <property type="entry name" value="dhbA_paeA"/>
    <property type="match status" value="1"/>
</dbReference>
<dbReference type="AlphaFoldDB" id="A0A4Q0YR56"/>
<dbReference type="PROSITE" id="PS00061">
    <property type="entry name" value="ADH_SHORT"/>
    <property type="match status" value="1"/>
</dbReference>
<dbReference type="Pfam" id="PF00106">
    <property type="entry name" value="adh_short"/>
    <property type="match status" value="1"/>
</dbReference>
<protein>
    <recommendedName>
        <fullName evidence="3">2,3-dihydro-2,3-dihydroxybenzoate dehydrogenase</fullName>
        <ecNumber evidence="3">1.3.1.28</ecNumber>
    </recommendedName>
</protein>
<evidence type="ECO:0000256" key="3">
    <source>
        <dbReference type="NCBIfam" id="TIGR04316"/>
    </source>
</evidence>
<evidence type="ECO:0000256" key="2">
    <source>
        <dbReference type="ARBA" id="ARBA00023002"/>
    </source>
</evidence>
<gene>
    <name evidence="5" type="ORF">CS022_08695</name>
</gene>
<dbReference type="FunFam" id="3.40.50.720:FF:000084">
    <property type="entry name" value="Short-chain dehydrogenase reductase"/>
    <property type="match status" value="1"/>
</dbReference>
<dbReference type="InterPro" id="IPR002347">
    <property type="entry name" value="SDR_fam"/>
</dbReference>
<name>A0A4Q0YR56_9GAMM</name>
<dbReference type="RefSeq" id="WP_129121950.1">
    <property type="nucleotide sequence ID" value="NZ_PEIB01000008.1"/>
</dbReference>
<organism evidence="5 6">
    <name type="scientific">Veronia nyctiphanis</name>
    <dbReference type="NCBI Taxonomy" id="1278244"/>
    <lineage>
        <taxon>Bacteria</taxon>
        <taxon>Pseudomonadati</taxon>
        <taxon>Pseudomonadota</taxon>
        <taxon>Gammaproteobacteria</taxon>
        <taxon>Vibrionales</taxon>
        <taxon>Vibrionaceae</taxon>
        <taxon>Veronia</taxon>
    </lineage>
</organism>
<dbReference type="InterPro" id="IPR003560">
    <property type="entry name" value="DHB_DH"/>
</dbReference>
<reference evidence="5 6" key="1">
    <citation type="submission" date="2017-10" db="EMBL/GenBank/DDBJ databases">
        <title>Nyctiphanis sp. nov., isolated from the stomach of the euphausiid Nyctiphanes simplex (Hansen, 1911) in the Gulf of California.</title>
        <authorList>
            <person name="Gomez-Gil B."/>
            <person name="Aguilar-Mendez M."/>
            <person name="Lopez-Cortes A."/>
            <person name="Gomez-Gutierrez J."/>
            <person name="Roque A."/>
            <person name="Lang E."/>
            <person name="Gonzalez-Castillo A."/>
        </authorList>
    </citation>
    <scope>NUCLEOTIDE SEQUENCE [LARGE SCALE GENOMIC DNA]</scope>
    <source>
        <strain evidence="5 6">CAIM 600</strain>
    </source>
</reference>
<dbReference type="Proteomes" id="UP000290287">
    <property type="component" value="Unassembled WGS sequence"/>
</dbReference>
<evidence type="ECO:0000256" key="1">
    <source>
        <dbReference type="ARBA" id="ARBA00006484"/>
    </source>
</evidence>
<proteinExistence type="inferred from homology"/>
<dbReference type="GO" id="GO:0019290">
    <property type="term" value="P:siderophore biosynthetic process"/>
    <property type="evidence" value="ECO:0007669"/>
    <property type="project" value="InterPro"/>
</dbReference>
<dbReference type="PANTHER" id="PTHR24321:SF13">
    <property type="entry name" value="2,3-DIHYDRO-2,3-DIHYDROXYBENZOATE DEHYDROGENASE"/>
    <property type="match status" value="1"/>
</dbReference>
<accession>A0A4Q0YR56</accession>
<sequence length="261" mass="27766">MNLNFSGKHVLVTGAAKGIGLSVVTHLLCSGATVIATDIDSQTLEENLASLHESFSETLICQTLDLSRHHELPRRIDDLICQFGPLDHLVNCAGILQTGALIDANIEDVIKIFSVNSFGALSVMQTVGKAMIKQGFGSIVVIGSNAANTPRPNMGAYSASKAALHMLVKNIGIELASHGIRCNIVSPGSTRTDMQKQLWTNTYGEHDVIAGDAASYRLGIPLQKIAEPDDIAKSVLFLLSEAAGHITMHDLRIDGGATLDN</sequence>
<dbReference type="PANTHER" id="PTHR24321">
    <property type="entry name" value="DEHYDROGENASES, SHORT CHAIN"/>
    <property type="match status" value="1"/>
</dbReference>
<keyword evidence="2" id="KW-0560">Oxidoreductase</keyword>
<dbReference type="PRINTS" id="PR01397">
    <property type="entry name" value="DHBDHDRGNASE"/>
</dbReference>
<dbReference type="NCBIfam" id="NF006074">
    <property type="entry name" value="PRK08220.1"/>
    <property type="match status" value="1"/>
</dbReference>
<comment type="caution">
    <text evidence="5">The sequence shown here is derived from an EMBL/GenBank/DDBJ whole genome shotgun (WGS) entry which is preliminary data.</text>
</comment>
<dbReference type="InterPro" id="IPR020904">
    <property type="entry name" value="Sc_DH/Rdtase_CS"/>
</dbReference>
<comment type="similarity">
    <text evidence="1 4">Belongs to the short-chain dehydrogenases/reductases (SDR) family.</text>
</comment>
<dbReference type="SUPFAM" id="SSF51735">
    <property type="entry name" value="NAD(P)-binding Rossmann-fold domains"/>
    <property type="match status" value="1"/>
</dbReference>
<keyword evidence="6" id="KW-1185">Reference proteome</keyword>
<dbReference type="OrthoDB" id="9810734at2"/>
<dbReference type="EMBL" id="PEIB01000008">
    <property type="protein sequence ID" value="RXJ73572.1"/>
    <property type="molecule type" value="Genomic_DNA"/>
</dbReference>
<dbReference type="InterPro" id="IPR036291">
    <property type="entry name" value="NAD(P)-bd_dom_sf"/>
</dbReference>
<dbReference type="GO" id="GO:0008667">
    <property type="term" value="F:2,3-dihydro-2,3-dihydroxybenzoate dehydrogenase activity"/>
    <property type="evidence" value="ECO:0007669"/>
    <property type="project" value="UniProtKB-UniRule"/>
</dbReference>
<evidence type="ECO:0000256" key="4">
    <source>
        <dbReference type="RuleBase" id="RU000363"/>
    </source>
</evidence>
<evidence type="ECO:0000313" key="6">
    <source>
        <dbReference type="Proteomes" id="UP000290287"/>
    </source>
</evidence>
<dbReference type="Gene3D" id="3.40.50.720">
    <property type="entry name" value="NAD(P)-binding Rossmann-like Domain"/>
    <property type="match status" value="1"/>
</dbReference>
<dbReference type="EC" id="1.3.1.28" evidence="3"/>
<dbReference type="PRINTS" id="PR00080">
    <property type="entry name" value="SDRFAMILY"/>
</dbReference>
<evidence type="ECO:0000313" key="5">
    <source>
        <dbReference type="EMBL" id="RXJ73572.1"/>
    </source>
</evidence>